<dbReference type="Proteomes" id="UP000798046">
    <property type="component" value="Unassembled WGS sequence"/>
</dbReference>
<dbReference type="PROSITE" id="PS01276">
    <property type="entry name" value="PEPTIDASE_U32"/>
    <property type="match status" value="1"/>
</dbReference>
<evidence type="ECO:0000259" key="4">
    <source>
        <dbReference type="Pfam" id="PF16325"/>
    </source>
</evidence>
<comment type="caution">
    <text evidence="5">The sequence shown here is derived from an EMBL/GenBank/DDBJ whole genome shotgun (WGS) entry which is preliminary data.</text>
</comment>
<comment type="similarity">
    <text evidence="3">Belongs to the peptidase U32 family.</text>
</comment>
<protein>
    <submittedName>
        <fullName evidence="5">U32 family peptidase</fullName>
    </submittedName>
</protein>
<keyword evidence="2" id="KW-0378">Hydrolase</keyword>
<accession>A0ABQ6TRZ8</accession>
<evidence type="ECO:0000313" key="5">
    <source>
        <dbReference type="EMBL" id="KAB0671811.1"/>
    </source>
</evidence>
<keyword evidence="6" id="KW-1185">Reference proteome</keyword>
<dbReference type="PANTHER" id="PTHR30217">
    <property type="entry name" value="PEPTIDASE U32 FAMILY"/>
    <property type="match status" value="1"/>
</dbReference>
<proteinExistence type="inferred from homology"/>
<evidence type="ECO:0000256" key="2">
    <source>
        <dbReference type="ARBA" id="ARBA00022801"/>
    </source>
</evidence>
<evidence type="ECO:0000256" key="3">
    <source>
        <dbReference type="ARBA" id="ARBA00038374"/>
    </source>
</evidence>
<sequence>MNTPELLAPAGNMEKLKIAVHYGADAVYLGGRSFGLRNLSDNFDIEEMPAALDYCHSHGVKAYLTVNSYPHNDALLRLEEFLRQAAPFPFDAYIVADPGVMAMVRQVSPQRELHLSTQANTTNWQSARFWASQGVRRINLAREMSLEAIRETVAHAPEVEFEAFVHGALCISYSGRCLISSAMAGRDANQGECAHPCRWSYHLVEETRPGEYFPVVEDENGTFIFNSRDLCLLEHLPALVQSGVAALKIEGRMKGINYVASVLRVYRQALDEYRANPSDWHCRPEWLEELAKLSHRGYTTGFLFGAPRNVGQEYHSAYIRSHEFVGLVETARTGGEVVVGVRNRIRSGDELEFIGPGMRAERLTIRDMQILTPEGDSIEADAANPNQRILLTPPFAAEPFDLVRRAKGETP</sequence>
<organism evidence="5 6">
    <name type="scientific">Oryzomonas sagensis</name>
    <dbReference type="NCBI Taxonomy" id="2603857"/>
    <lineage>
        <taxon>Bacteria</taxon>
        <taxon>Pseudomonadati</taxon>
        <taxon>Thermodesulfobacteriota</taxon>
        <taxon>Desulfuromonadia</taxon>
        <taxon>Geobacterales</taxon>
        <taxon>Geobacteraceae</taxon>
        <taxon>Oryzomonas</taxon>
    </lineage>
</organism>
<dbReference type="Gene3D" id="2.40.30.10">
    <property type="entry name" value="Translation factors"/>
    <property type="match status" value="1"/>
</dbReference>
<name>A0ABQ6TRZ8_9BACT</name>
<gene>
    <name evidence="5" type="ORF">F6V30_04315</name>
</gene>
<dbReference type="InterPro" id="IPR032525">
    <property type="entry name" value="Peptidase_U32_C"/>
</dbReference>
<dbReference type="EMBL" id="VZRA01000001">
    <property type="protein sequence ID" value="KAB0671811.1"/>
    <property type="molecule type" value="Genomic_DNA"/>
</dbReference>
<dbReference type="Pfam" id="PF16325">
    <property type="entry name" value="Peptidase_U32_C"/>
    <property type="match status" value="1"/>
</dbReference>
<keyword evidence="1" id="KW-0645">Protease</keyword>
<evidence type="ECO:0000313" key="6">
    <source>
        <dbReference type="Proteomes" id="UP000798046"/>
    </source>
</evidence>
<dbReference type="InterPro" id="IPR001539">
    <property type="entry name" value="Peptidase_U32"/>
</dbReference>
<evidence type="ECO:0000256" key="1">
    <source>
        <dbReference type="ARBA" id="ARBA00022670"/>
    </source>
</evidence>
<dbReference type="PANTHER" id="PTHR30217:SF6">
    <property type="entry name" value="TRNA HYDROXYLATION PROTEIN P"/>
    <property type="match status" value="1"/>
</dbReference>
<reference evidence="5 6" key="1">
    <citation type="journal article" date="2020" name="Microorganisms">
        <title>Description of Three Novel Members in the Family Geobacteraceae, Oryzomonas japonicum gen. nov., sp. nov., Oryzomonas sagensis sp. nov., and Oryzomonas ruber sp. nov.</title>
        <authorList>
            <person name="Xu Z."/>
            <person name="Masuda Y."/>
            <person name="Hayakawa C."/>
            <person name="Ushijima N."/>
            <person name="Kawano K."/>
            <person name="Shiratori Y."/>
            <person name="Senoo K."/>
            <person name="Itoh H."/>
        </authorList>
    </citation>
    <scope>NUCLEOTIDE SEQUENCE [LARGE SCALE GENOMIC DNA]</scope>
    <source>
        <strain evidence="5 6">Red100</strain>
    </source>
</reference>
<feature type="domain" description="Peptidase family U32 C-terminal" evidence="4">
    <location>
        <begin position="320"/>
        <end position="404"/>
    </location>
</feature>
<dbReference type="InterPro" id="IPR051454">
    <property type="entry name" value="RNA/ubiquinone_mod_enzymes"/>
</dbReference>
<dbReference type="RefSeq" id="WP_151155285.1">
    <property type="nucleotide sequence ID" value="NZ_VZRA01000001.1"/>
</dbReference>
<dbReference type="Pfam" id="PF01136">
    <property type="entry name" value="Peptidase_U32"/>
    <property type="match status" value="1"/>
</dbReference>